<evidence type="ECO:0000313" key="3">
    <source>
        <dbReference type="Proteomes" id="UP000030854"/>
    </source>
</evidence>
<reference evidence="2 3" key="1">
    <citation type="journal article" date="2014" name="BMC Genomics">
        <title>Adaptive genomic structural variation in the grape powdery mildew pathogen, Erysiphe necator.</title>
        <authorList>
            <person name="Jones L."/>
            <person name="Riaz S."/>
            <person name="Morales-Cruz A."/>
            <person name="Amrine K.C."/>
            <person name="McGuire B."/>
            <person name="Gubler W.D."/>
            <person name="Walker M.A."/>
            <person name="Cantu D."/>
        </authorList>
    </citation>
    <scope>NUCLEOTIDE SEQUENCE [LARGE SCALE GENOMIC DNA]</scope>
    <source>
        <strain evidence="3">c</strain>
    </source>
</reference>
<feature type="domain" description="Reverse transcriptase" evidence="1">
    <location>
        <begin position="100"/>
        <end position="214"/>
    </location>
</feature>
<dbReference type="Pfam" id="PF00078">
    <property type="entry name" value="RVT_1"/>
    <property type="match status" value="1"/>
</dbReference>
<sequence length="214" mass="24750">MRNIDPPEDIVKILPTEIKHWSTLFLEDQSNNLPPHRQFDMKINLDRDEKGREKQIPYGPLYNMSRDELLVLRNTLSDHLDKAWIRASSSPGGAPVLFAKKPDGGLRFCVDYRALNTITKKDRNLLPLIKETLRSISKVTWITKVDVRAAFHKLRVRKEDEEKTAFRTRFGSFEWLVTPFGLQGAPAAFQRYVNESLGNYLDVFCTAYLDDILI</sequence>
<dbReference type="Gene3D" id="3.30.70.270">
    <property type="match status" value="1"/>
</dbReference>
<dbReference type="SUPFAM" id="SSF56672">
    <property type="entry name" value="DNA/RNA polymerases"/>
    <property type="match status" value="1"/>
</dbReference>
<evidence type="ECO:0000259" key="1">
    <source>
        <dbReference type="Pfam" id="PF00078"/>
    </source>
</evidence>
<keyword evidence="3" id="KW-1185">Reference proteome</keyword>
<dbReference type="PANTHER" id="PTHR24559:SF444">
    <property type="entry name" value="REVERSE TRANSCRIPTASE DOMAIN-CONTAINING PROTEIN"/>
    <property type="match status" value="1"/>
</dbReference>
<evidence type="ECO:0000313" key="2">
    <source>
        <dbReference type="EMBL" id="KHJ34306.1"/>
    </source>
</evidence>
<dbReference type="Gene3D" id="3.10.10.10">
    <property type="entry name" value="HIV Type 1 Reverse Transcriptase, subunit A, domain 1"/>
    <property type="match status" value="1"/>
</dbReference>
<dbReference type="STRING" id="52586.A0A0B1PBL9"/>
<dbReference type="CDD" id="cd01647">
    <property type="entry name" value="RT_LTR"/>
    <property type="match status" value="1"/>
</dbReference>
<proteinExistence type="predicted"/>
<dbReference type="PANTHER" id="PTHR24559">
    <property type="entry name" value="TRANSPOSON TY3-I GAG-POL POLYPROTEIN"/>
    <property type="match status" value="1"/>
</dbReference>
<accession>A0A0B1PBL9</accession>
<dbReference type="AlphaFoldDB" id="A0A0B1PBL9"/>
<gene>
    <name evidence="2" type="ORF">EV44_g4348</name>
</gene>
<dbReference type="InterPro" id="IPR043502">
    <property type="entry name" value="DNA/RNA_pol_sf"/>
</dbReference>
<dbReference type="HOGENOM" id="CLU_000384_42_2_1"/>
<dbReference type="Proteomes" id="UP000030854">
    <property type="component" value="Unassembled WGS sequence"/>
</dbReference>
<dbReference type="InterPro" id="IPR043128">
    <property type="entry name" value="Rev_trsase/Diguanyl_cyclase"/>
</dbReference>
<dbReference type="EMBL" id="JNVN01000951">
    <property type="protein sequence ID" value="KHJ34306.1"/>
    <property type="molecule type" value="Genomic_DNA"/>
</dbReference>
<organism evidence="2 3">
    <name type="scientific">Uncinula necator</name>
    <name type="common">Grape powdery mildew</name>
    <dbReference type="NCBI Taxonomy" id="52586"/>
    <lineage>
        <taxon>Eukaryota</taxon>
        <taxon>Fungi</taxon>
        <taxon>Dikarya</taxon>
        <taxon>Ascomycota</taxon>
        <taxon>Pezizomycotina</taxon>
        <taxon>Leotiomycetes</taxon>
        <taxon>Erysiphales</taxon>
        <taxon>Erysiphaceae</taxon>
        <taxon>Erysiphe</taxon>
    </lineage>
</organism>
<protein>
    <recommendedName>
        <fullName evidence="1">Reverse transcriptase domain-containing protein</fullName>
    </recommendedName>
</protein>
<dbReference type="InterPro" id="IPR053134">
    <property type="entry name" value="RNA-dir_DNA_polymerase"/>
</dbReference>
<dbReference type="OMA" id="LINNILX"/>
<dbReference type="InterPro" id="IPR000477">
    <property type="entry name" value="RT_dom"/>
</dbReference>
<name>A0A0B1PBL9_UNCNE</name>
<comment type="caution">
    <text evidence="2">The sequence shown here is derived from an EMBL/GenBank/DDBJ whole genome shotgun (WGS) entry which is preliminary data.</text>
</comment>